<dbReference type="Gene3D" id="3.90.400.10">
    <property type="entry name" value="Oligo-1,6-glucosidase, Domain 2"/>
    <property type="match status" value="1"/>
</dbReference>
<dbReference type="AlphaFoldDB" id="A0AB32XCD6"/>
<evidence type="ECO:0000313" key="2">
    <source>
        <dbReference type="EMBL" id="ADV34706.1"/>
    </source>
</evidence>
<dbReference type="InterPro" id="IPR017853">
    <property type="entry name" value="GH"/>
</dbReference>
<dbReference type="Pfam" id="PF00128">
    <property type="entry name" value="Alpha-amylase"/>
    <property type="match status" value="1"/>
</dbReference>
<dbReference type="PANTHER" id="PTHR10357">
    <property type="entry name" value="ALPHA-AMYLASE FAMILY MEMBER"/>
    <property type="match status" value="1"/>
</dbReference>
<sequence length="611" mass="72282">MIHQDFYLKNILIFKKVKIIIMKTNKLKEKFMNFIKKMKLKKFIKKHPNQNYVSWDDAKYLIKNPNLTYLNLDQKIETCSINKSKLSSNVIYQILVYNFADGNNDGIGDFYGLINKIDYLVNLGIDQIWLSPIHPSSSYHGYSVIDYCDVAPQLGGMEAFKKFLKLAHSKSIRIYLDLVFNHTSYEHPWFQAALKGDKKYENYYNFKPLKNDLDARVDNEKLRKRYKNIDQNFKATNKKFIGRFWGGMPDLNLNNSDVINELCAIQKFWTKLGVDGFRYDAFSEYFSSESETKTNFNEAKIFHLLRQASKEITQKQNREEVFMMGEWLSEALKAFEYFTYNNQKALDSTYDGWEHFRDNDDVRLDFSYLQSLVAKYQNTKFQAPWIPFLDNHDTFRWLDNYRRQVKNIRNYPKITEDEKDSIRAALLYLLALPAKPIIYYGDELAYAGTRSFDDPGLREPMKWKNHQEISAIYEKKLDACQSNLFLNVSNSLDYVENEIAPGNSIYNMIALINKLRKDYSFLSLTNIETLVDPRLVVDSKDYSNVIVRKDLNDDKNYLMFVIYNHKCQNNVLQKISRNYHFEALYEYKCKNMPWGIIMQKYACGIYKLTKK</sequence>
<dbReference type="EMBL" id="CP002458">
    <property type="protein sequence ID" value="ADV34706.1"/>
    <property type="molecule type" value="Genomic_DNA"/>
</dbReference>
<dbReference type="Proteomes" id="UP000007473">
    <property type="component" value="Chromosome"/>
</dbReference>
<dbReference type="GO" id="GO:0005975">
    <property type="term" value="P:carbohydrate metabolic process"/>
    <property type="evidence" value="ECO:0007669"/>
    <property type="project" value="InterPro"/>
</dbReference>
<reference evidence="2 3" key="1">
    <citation type="journal article" date="2011" name="J. Bacteriol.">
        <title>Genome sequence of the repetitive-sequence-rich Mycoplasma fermentans strain M64.</title>
        <authorList>
            <person name="Shu H.W."/>
            <person name="Liu T.T."/>
            <person name="Chang H.Y."/>
            <person name="Liu Y.M."/>
            <person name="Wu K.M."/>
            <person name="Shu H.Y."/>
            <person name="Tsai S.F."/>
            <person name="Hsiao K.J."/>
            <person name="Hu W.S."/>
            <person name="Ng W.V."/>
        </authorList>
    </citation>
    <scope>NUCLEOTIDE SEQUENCE [LARGE SCALE GENOMIC DNA]</scope>
    <source>
        <strain evidence="2 3">M64</strain>
    </source>
</reference>
<dbReference type="SUPFAM" id="SSF51445">
    <property type="entry name" value="(Trans)glycosidases"/>
    <property type="match status" value="1"/>
</dbReference>
<dbReference type="SMART" id="SM00642">
    <property type="entry name" value="Aamy"/>
    <property type="match status" value="1"/>
</dbReference>
<dbReference type="InterPro" id="IPR045857">
    <property type="entry name" value="O16G_dom_2"/>
</dbReference>
<dbReference type="InterPro" id="IPR006047">
    <property type="entry name" value="GH13_cat_dom"/>
</dbReference>
<dbReference type="KEGG" id="mfm:MfeM64YM_0708"/>
<name>A0AB32XCD6_MYCFM</name>
<dbReference type="Gene3D" id="3.20.20.80">
    <property type="entry name" value="Glycosidases"/>
    <property type="match status" value="1"/>
</dbReference>
<proteinExistence type="predicted"/>
<evidence type="ECO:0000259" key="1">
    <source>
        <dbReference type="SMART" id="SM00642"/>
    </source>
</evidence>
<organism evidence="2 3">
    <name type="scientific">Mycoplasmopsis fermentans (strain M64)</name>
    <name type="common">Mycoplasma fermentans</name>
    <dbReference type="NCBI Taxonomy" id="943945"/>
    <lineage>
        <taxon>Bacteria</taxon>
        <taxon>Bacillati</taxon>
        <taxon>Mycoplasmatota</taxon>
        <taxon>Mycoplasmoidales</taxon>
        <taxon>Metamycoplasmataceae</taxon>
        <taxon>Mycoplasmopsis</taxon>
    </lineage>
</organism>
<evidence type="ECO:0000313" key="3">
    <source>
        <dbReference type="Proteomes" id="UP000007473"/>
    </source>
</evidence>
<accession>A0AB32XCD6</accession>
<feature type="domain" description="Glycosyl hydrolase family 13 catalytic" evidence="1">
    <location>
        <begin position="93"/>
        <end position="481"/>
    </location>
</feature>
<protein>
    <submittedName>
        <fullName evidence="2">Alpha-amylase 3</fullName>
    </submittedName>
</protein>
<gene>
    <name evidence="2" type="primary">amyC-1</name>
    <name evidence="2" type="ordered locus">MfeM64YM_0708</name>
</gene>